<keyword evidence="3" id="KW-1185">Reference proteome</keyword>
<sequence>MSEKDEERLRQAVNGINNNLPPPTKHADLRQICDWELYGPKDPRIYILVRELALSHGLRVSKIEEVIVAALSHELDELRNAEKDLKGG</sequence>
<dbReference type="EMBL" id="JBHRTB010000010">
    <property type="protein sequence ID" value="MFC3142394.1"/>
    <property type="molecule type" value="Genomic_DNA"/>
</dbReference>
<dbReference type="RefSeq" id="WP_275633957.1">
    <property type="nucleotide sequence ID" value="NZ_JARGYD010000007.1"/>
</dbReference>
<comment type="caution">
    <text evidence="2">The sequence shown here is derived from an EMBL/GenBank/DDBJ whole genome shotgun (WGS) entry which is preliminary data.</text>
</comment>
<evidence type="ECO:0000313" key="3">
    <source>
        <dbReference type="Proteomes" id="UP001595632"/>
    </source>
</evidence>
<feature type="region of interest" description="Disordered" evidence="1">
    <location>
        <begin position="1"/>
        <end position="23"/>
    </location>
</feature>
<feature type="compositionally biased region" description="Basic and acidic residues" evidence="1">
    <location>
        <begin position="1"/>
        <end position="10"/>
    </location>
</feature>
<gene>
    <name evidence="2" type="ORF">ACFOGP_06720</name>
</gene>
<dbReference type="Proteomes" id="UP001595632">
    <property type="component" value="Unassembled WGS sequence"/>
</dbReference>
<proteinExistence type="predicted"/>
<organism evidence="2 3">
    <name type="scientific">Psychromarinibacter halotolerans</name>
    <dbReference type="NCBI Taxonomy" id="1775175"/>
    <lineage>
        <taxon>Bacteria</taxon>
        <taxon>Pseudomonadati</taxon>
        <taxon>Pseudomonadota</taxon>
        <taxon>Alphaproteobacteria</taxon>
        <taxon>Rhodobacterales</taxon>
        <taxon>Paracoccaceae</taxon>
        <taxon>Psychromarinibacter</taxon>
    </lineage>
</organism>
<accession>A0ABV7GLD8</accession>
<reference evidence="3" key="1">
    <citation type="journal article" date="2019" name="Int. J. Syst. Evol. Microbiol.">
        <title>The Global Catalogue of Microorganisms (GCM) 10K type strain sequencing project: providing services to taxonomists for standard genome sequencing and annotation.</title>
        <authorList>
            <consortium name="The Broad Institute Genomics Platform"/>
            <consortium name="The Broad Institute Genome Sequencing Center for Infectious Disease"/>
            <person name="Wu L."/>
            <person name="Ma J."/>
        </authorList>
    </citation>
    <scope>NUCLEOTIDE SEQUENCE [LARGE SCALE GENOMIC DNA]</scope>
    <source>
        <strain evidence="3">KCTC 52366</strain>
    </source>
</reference>
<evidence type="ECO:0000313" key="2">
    <source>
        <dbReference type="EMBL" id="MFC3142394.1"/>
    </source>
</evidence>
<name>A0ABV7GLD8_9RHOB</name>
<protein>
    <submittedName>
        <fullName evidence="2">Uncharacterized protein</fullName>
    </submittedName>
</protein>
<evidence type="ECO:0000256" key="1">
    <source>
        <dbReference type="SAM" id="MobiDB-lite"/>
    </source>
</evidence>